<dbReference type="SUPFAM" id="SSF48371">
    <property type="entry name" value="ARM repeat"/>
    <property type="match status" value="1"/>
</dbReference>
<evidence type="ECO:0000256" key="2">
    <source>
        <dbReference type="ARBA" id="ARBA00022723"/>
    </source>
</evidence>
<dbReference type="RefSeq" id="WP_345029401.1">
    <property type="nucleotide sequence ID" value="NZ_BAABEY010000024.1"/>
</dbReference>
<dbReference type="PANTHER" id="PTHR33546">
    <property type="entry name" value="LARGE, MULTIFUNCTIONAL SECRETED PROTEIN-RELATED"/>
    <property type="match status" value="1"/>
</dbReference>
<evidence type="ECO:0000259" key="6">
    <source>
        <dbReference type="PROSITE" id="PS51007"/>
    </source>
</evidence>
<sequence length="1134" mass="124323">MLSKSNALPLLAALVSAACVVQSCKRAASSGNSEHVNTLYENKATLAQRAKEIREKTAIEVADGLNITLWATDSLVADPVGIHVDEKGAIYYNRTNRTKTAEFDIRGHRNWMTRSISWRTVEDRRKFLKETFAPEKSAENNWLKDHNGDGSHDWRDLTVHKEEVWKVIDTDGDGIADKSTLVISDFHDEITDVGHGVLVRDKDAFVTVAPDLWKLEDTNGDGTWDKKTSLVHGYGVHVGFSGHGMSNPIEGPDGKIYWNIGDIGSNVTTADGVNHDRSNEGTISRINPDGTGFEVFAGGLRNTHEFVFDEFGNLISSDNDGDHPGERERLVHVVDGMDAGWRTNWQFGKYTDPRNNSYKVWMDEKLSVPYWEGQAAYILPPIVNFHNGPTGMQYNPGTALGKKWQNKFFVVEFVGNPARSPIWAFGLKPSGASFKLDGDQNVVNGILPTGIRFGPDGALYAADWLNGWGTKNYGRIWKIDVTDAENDLAEVRKETQRLMQLSYGSQTPGALYQLLFYGDMRIRQKAQFELVKRGSAGEAELLKAVQQKGNQLARIHGIWGIGQLARKDPSIGKSLLPLLNDADDEIRAQAAKVIGDEKIPNAGSLLVALLKSDHPRSRFYGVQAIGRTGYQDGFGPLLDLLAANQDADRYLRHAAVLALSRLGNVAGLAALSNHSNPSLRLAAVLALRRLKSDQITRFLNDRDEFIVTEAARAINDDHSIPAALPQLAGLLSEARFTSEPLLRRSINAALRTGDIKSINLVIRFAQRDDVAPKLRAEALATLATWANPSETDRVDGRYRGKITRDPAPVLQALRPHLNGFLEDPDPDVLIAAMRISTEYKYQEADSKLASLSGSHPAPAVRIAALQALKALQYNGLEPLIQKSMRDENAEVRAAALGVLEGSELSTEALSDITTAVFARGSLVEQQQLLTLLRQFPLTKTEKILGKLLDSLQEKKLNQGISLELGEAIKSSGSQALANRYAGYAGADNYADLQFGGNANRGRQYFFNNSAGECIRCHVVGGQGGEVGPDLSGIGDVLTREQLVQALVTPSARLSPGYGMVMLTLSDGTTAAGILIAEDKEELTLKTAEAEPLHIPVGRITKRDNVPSSMPDMSKIMSRHEIRDVVEFLTTLKKK</sequence>
<evidence type="ECO:0000256" key="1">
    <source>
        <dbReference type="ARBA" id="ARBA00022617"/>
    </source>
</evidence>
<dbReference type="NCBIfam" id="TIGR02603">
    <property type="entry name" value="CxxCH_TIGR02603"/>
    <property type="match status" value="1"/>
</dbReference>
<dbReference type="InterPro" id="IPR055557">
    <property type="entry name" value="DUF7133"/>
</dbReference>
<comment type="caution">
    <text evidence="7">The sequence shown here is derived from an EMBL/GenBank/DDBJ whole genome shotgun (WGS) entry which is preliminary data.</text>
</comment>
<dbReference type="InterPro" id="IPR011041">
    <property type="entry name" value="Quinoprot_gluc/sorb_DH_b-prop"/>
</dbReference>
<dbReference type="EMBL" id="BAABEY010000024">
    <property type="protein sequence ID" value="GAA4440357.1"/>
    <property type="molecule type" value="Genomic_DNA"/>
</dbReference>
<keyword evidence="8" id="KW-1185">Reference proteome</keyword>
<dbReference type="Pfam" id="PF13646">
    <property type="entry name" value="HEAT_2"/>
    <property type="match status" value="2"/>
</dbReference>
<feature type="chain" id="PRO_5047477102" evidence="5">
    <location>
        <begin position="18"/>
        <end position="1134"/>
    </location>
</feature>
<evidence type="ECO:0000313" key="8">
    <source>
        <dbReference type="Proteomes" id="UP001501508"/>
    </source>
</evidence>
<dbReference type="InterPro" id="IPR036909">
    <property type="entry name" value="Cyt_c-like_dom_sf"/>
</dbReference>
<keyword evidence="3 4" id="KW-0408">Iron</keyword>
<keyword evidence="5" id="KW-0732">Signal</keyword>
<dbReference type="Pfam" id="PF23500">
    <property type="entry name" value="DUF7133"/>
    <property type="match status" value="1"/>
</dbReference>
<dbReference type="SUPFAM" id="SSF46626">
    <property type="entry name" value="Cytochrome c"/>
    <property type="match status" value="1"/>
</dbReference>
<dbReference type="InterPro" id="IPR013427">
    <property type="entry name" value="Haem-bd_dom_put"/>
</dbReference>
<accession>A0ABP8LYG3</accession>
<protein>
    <submittedName>
        <fullName evidence="7">C-type cytochrome</fullName>
    </submittedName>
</protein>
<evidence type="ECO:0000256" key="5">
    <source>
        <dbReference type="SAM" id="SignalP"/>
    </source>
</evidence>
<dbReference type="Gene3D" id="2.120.10.30">
    <property type="entry name" value="TolB, C-terminal domain"/>
    <property type="match status" value="1"/>
</dbReference>
<evidence type="ECO:0000256" key="3">
    <source>
        <dbReference type="ARBA" id="ARBA00023004"/>
    </source>
</evidence>
<name>A0ABP8LYG3_9BACT</name>
<organism evidence="7 8">
    <name type="scientific">Ravibacter arvi</name>
    <dbReference type="NCBI Taxonomy" id="2051041"/>
    <lineage>
        <taxon>Bacteria</taxon>
        <taxon>Pseudomonadati</taxon>
        <taxon>Bacteroidota</taxon>
        <taxon>Cytophagia</taxon>
        <taxon>Cytophagales</taxon>
        <taxon>Spirosomataceae</taxon>
        <taxon>Ravibacter</taxon>
    </lineage>
</organism>
<dbReference type="Gene3D" id="1.10.760.10">
    <property type="entry name" value="Cytochrome c-like domain"/>
    <property type="match status" value="1"/>
</dbReference>
<evidence type="ECO:0000313" key="7">
    <source>
        <dbReference type="EMBL" id="GAA4440357.1"/>
    </source>
</evidence>
<dbReference type="InterPro" id="IPR009056">
    <property type="entry name" value="Cyt_c-like_dom"/>
</dbReference>
<dbReference type="PANTHER" id="PTHR33546:SF1">
    <property type="entry name" value="LARGE, MULTIFUNCTIONAL SECRETED PROTEIN"/>
    <property type="match status" value="1"/>
</dbReference>
<keyword evidence="2 4" id="KW-0479">Metal-binding</keyword>
<feature type="domain" description="Cytochrome c" evidence="6">
    <location>
        <begin position="996"/>
        <end position="1132"/>
    </location>
</feature>
<gene>
    <name evidence="7" type="ORF">GCM10023091_23890</name>
</gene>
<dbReference type="InterPro" id="IPR016024">
    <property type="entry name" value="ARM-type_fold"/>
</dbReference>
<reference evidence="8" key="1">
    <citation type="journal article" date="2019" name="Int. J. Syst. Evol. Microbiol.">
        <title>The Global Catalogue of Microorganisms (GCM) 10K type strain sequencing project: providing services to taxonomists for standard genome sequencing and annotation.</title>
        <authorList>
            <consortium name="The Broad Institute Genomics Platform"/>
            <consortium name="The Broad Institute Genome Sequencing Center for Infectious Disease"/>
            <person name="Wu L."/>
            <person name="Ma J."/>
        </authorList>
    </citation>
    <scope>NUCLEOTIDE SEQUENCE [LARGE SCALE GENOMIC DNA]</scope>
    <source>
        <strain evidence="8">JCM 31920</strain>
    </source>
</reference>
<dbReference type="InterPro" id="IPR011989">
    <property type="entry name" value="ARM-like"/>
</dbReference>
<dbReference type="Gene3D" id="1.25.10.10">
    <property type="entry name" value="Leucine-rich Repeat Variant"/>
    <property type="match status" value="2"/>
</dbReference>
<dbReference type="PROSITE" id="PS51007">
    <property type="entry name" value="CYTC"/>
    <property type="match status" value="1"/>
</dbReference>
<proteinExistence type="predicted"/>
<dbReference type="PROSITE" id="PS51257">
    <property type="entry name" value="PROKAR_LIPOPROTEIN"/>
    <property type="match status" value="1"/>
</dbReference>
<dbReference type="SUPFAM" id="SSF50952">
    <property type="entry name" value="Soluble quinoprotein glucose dehydrogenase"/>
    <property type="match status" value="1"/>
</dbReference>
<evidence type="ECO:0000256" key="4">
    <source>
        <dbReference type="PROSITE-ProRule" id="PRU00433"/>
    </source>
</evidence>
<dbReference type="InterPro" id="IPR011042">
    <property type="entry name" value="6-blade_b-propeller_TolB-like"/>
</dbReference>
<keyword evidence="1 4" id="KW-0349">Heme</keyword>
<dbReference type="Proteomes" id="UP001501508">
    <property type="component" value="Unassembled WGS sequence"/>
</dbReference>
<feature type="signal peptide" evidence="5">
    <location>
        <begin position="1"/>
        <end position="17"/>
    </location>
</feature>